<dbReference type="InterPro" id="IPR015947">
    <property type="entry name" value="PUA-like_sf"/>
</dbReference>
<dbReference type="Proteomes" id="UP000178659">
    <property type="component" value="Unassembled WGS sequence"/>
</dbReference>
<proteinExistence type="predicted"/>
<evidence type="ECO:0008006" key="3">
    <source>
        <dbReference type="Google" id="ProtNLM"/>
    </source>
</evidence>
<protein>
    <recommendedName>
        <fullName evidence="3">ASCH domain-containing protein</fullName>
    </recommendedName>
</protein>
<reference evidence="1 2" key="1">
    <citation type="journal article" date="2016" name="Nat. Commun.">
        <title>Thousands of microbial genomes shed light on interconnected biogeochemical processes in an aquifer system.</title>
        <authorList>
            <person name="Anantharaman K."/>
            <person name="Brown C.T."/>
            <person name="Hug L.A."/>
            <person name="Sharon I."/>
            <person name="Castelle C.J."/>
            <person name="Probst A.J."/>
            <person name="Thomas B.C."/>
            <person name="Singh A."/>
            <person name="Wilkins M.J."/>
            <person name="Karaoz U."/>
            <person name="Brodie E.L."/>
            <person name="Williams K.H."/>
            <person name="Hubbard S.S."/>
            <person name="Banfield J.F."/>
        </authorList>
    </citation>
    <scope>NUCLEOTIDE SEQUENCE [LARGE SCALE GENOMIC DNA]</scope>
</reference>
<dbReference type="AlphaFoldDB" id="A0A1G1VFC8"/>
<evidence type="ECO:0000313" key="2">
    <source>
        <dbReference type="Proteomes" id="UP000178659"/>
    </source>
</evidence>
<name>A0A1G1VFC8_9BACT</name>
<evidence type="ECO:0000313" key="1">
    <source>
        <dbReference type="EMBL" id="OGY13986.1"/>
    </source>
</evidence>
<dbReference type="Gene3D" id="2.30.130.30">
    <property type="entry name" value="Hypothetical protein"/>
    <property type="match status" value="1"/>
</dbReference>
<dbReference type="EMBL" id="MHCC01000005">
    <property type="protein sequence ID" value="OGY13986.1"/>
    <property type="molecule type" value="Genomic_DNA"/>
</dbReference>
<organism evidence="1 2">
    <name type="scientific">Candidatus Blackburnbacteria bacterium RIFCSPLOWO2_01_FULL_40_20</name>
    <dbReference type="NCBI Taxonomy" id="1797519"/>
    <lineage>
        <taxon>Bacteria</taxon>
        <taxon>Candidatus Blackburniibacteriota</taxon>
    </lineage>
</organism>
<accession>A0A1G1VFC8</accession>
<dbReference type="SUPFAM" id="SSF88697">
    <property type="entry name" value="PUA domain-like"/>
    <property type="match status" value="1"/>
</dbReference>
<gene>
    <name evidence="1" type="ORF">A3A77_02790</name>
</gene>
<sequence length="118" mass="13378">MLYKLSLPNRPFEAIKNGTKKVEGRTITKDDQTPYTSLHAGDIIQFKNENTGKLMKTQVLFVHHYKSVRDMLEKEGPENVLSSFPKTIDHGIENYHSLAGYKESIIKNGLYAIGVKVI</sequence>
<comment type="caution">
    <text evidence="1">The sequence shown here is derived from an EMBL/GenBank/DDBJ whole genome shotgun (WGS) entry which is preliminary data.</text>
</comment>